<dbReference type="InterPro" id="IPR003599">
    <property type="entry name" value="Ig_sub"/>
</dbReference>
<dbReference type="PIRSF" id="PIRSF000615">
    <property type="entry name" value="TyrPK_CSF1-R"/>
    <property type="match status" value="1"/>
</dbReference>
<dbReference type="Pfam" id="PF00041">
    <property type="entry name" value="fn3"/>
    <property type="match status" value="1"/>
</dbReference>
<dbReference type="Gene3D" id="2.60.40.10">
    <property type="entry name" value="Immunoglobulins"/>
    <property type="match status" value="5"/>
</dbReference>
<organism evidence="6 7">
    <name type="scientific">Stylophora pistillata</name>
    <name type="common">Smooth cauliflower coral</name>
    <dbReference type="NCBI Taxonomy" id="50429"/>
    <lineage>
        <taxon>Eukaryota</taxon>
        <taxon>Metazoa</taxon>
        <taxon>Cnidaria</taxon>
        <taxon>Anthozoa</taxon>
        <taxon>Hexacorallia</taxon>
        <taxon>Scleractinia</taxon>
        <taxon>Astrocoeniina</taxon>
        <taxon>Pocilloporidae</taxon>
        <taxon>Stylophora</taxon>
    </lineage>
</organism>
<feature type="domain" description="Fibronectin type-III" evidence="5">
    <location>
        <begin position="368"/>
        <end position="469"/>
    </location>
</feature>
<evidence type="ECO:0000259" key="4">
    <source>
        <dbReference type="PROSITE" id="PS50835"/>
    </source>
</evidence>
<dbReference type="Pfam" id="PF13927">
    <property type="entry name" value="Ig_3"/>
    <property type="match status" value="2"/>
</dbReference>
<dbReference type="CDD" id="cd00096">
    <property type="entry name" value="Ig"/>
    <property type="match status" value="1"/>
</dbReference>
<accession>A0A2B4S072</accession>
<dbReference type="PANTHER" id="PTHR44170:SF6">
    <property type="entry name" value="CONTACTIN"/>
    <property type="match status" value="1"/>
</dbReference>
<dbReference type="PROSITE" id="PS50853">
    <property type="entry name" value="FN3"/>
    <property type="match status" value="1"/>
</dbReference>
<evidence type="ECO:0000256" key="2">
    <source>
        <dbReference type="ARBA" id="ARBA00023157"/>
    </source>
</evidence>
<keyword evidence="3" id="KW-0175">Coiled coil</keyword>
<sequence length="644" mass="71714">MPNDPSYVKNGSTAKLVWDYSDPNNDLRGLIFSVLSKAGFKEMLVKQNGVVTEHPSIPSSYKGRVKMEGRATLVIEKITPKDNTRFKCILFDSYTDRGSEVHLIVAEKPQIDDLSVGKSYNEGFPVNVTCTSRGIPTPNVEWLRNGAVLSSARKTASLTFRNISRSDDGNYTCKACNSEGCDDFRIALVVKYPPKIQIVIVSSLASWVGQALTLKCQSDGVPTPTLTWYKPDGNEIFRVTNKEITVQVALKDSGDFGDYKCVAENGLTPRDERIVKLNQIRPLEVVKIDELPIETKDDTIALKWKEPGSNGKVIMQYTVYQRTVTDGKMGDWKKIEKTTDVKDRQLEVKLKKGEVYEFAVTATNALGIPAAVEIYGLPSETTEDTITLRWIEPKDNGKKITQYTVYQRTIVDGIPRDWTVIKEISDAKVREIKVKLERGKVYQFSVTATNDVGESQIPDKRNIPRVKAVEISGKREVYLRATINENCSRRLFVAAKFPNVACELVVNHSCFAALTVDSRCGSVIVNFVMYFNESVTTSTVLTSLKNAAEQNKLANAAESDKRDLMKELETMKQLKPHPHVNKLLGCVTESGDIIYSFSSEVFSFASQCNVDRKVMMHAASISQKLRSPGYASPQESATGFLAAL</sequence>
<evidence type="ECO:0000256" key="1">
    <source>
        <dbReference type="ARBA" id="ARBA00022737"/>
    </source>
</evidence>
<dbReference type="GO" id="GO:0016020">
    <property type="term" value="C:membrane"/>
    <property type="evidence" value="ECO:0007669"/>
    <property type="project" value="UniProtKB-SubCell"/>
</dbReference>
<dbReference type="SMART" id="SM00408">
    <property type="entry name" value="IGc2"/>
    <property type="match status" value="2"/>
</dbReference>
<dbReference type="SMART" id="SM00409">
    <property type="entry name" value="IG"/>
    <property type="match status" value="3"/>
</dbReference>
<dbReference type="PANTHER" id="PTHR44170">
    <property type="entry name" value="PROTEIN SIDEKICK"/>
    <property type="match status" value="1"/>
</dbReference>
<dbReference type="SMART" id="SM00060">
    <property type="entry name" value="FN3"/>
    <property type="match status" value="2"/>
</dbReference>
<keyword evidence="1" id="KW-0677">Repeat</keyword>
<dbReference type="SUPFAM" id="SSF49265">
    <property type="entry name" value="Fibronectin type III"/>
    <property type="match status" value="1"/>
</dbReference>
<name>A0A2B4S072_STYPI</name>
<keyword evidence="7" id="KW-1185">Reference proteome</keyword>
<dbReference type="EMBL" id="LSMT01000240">
    <property type="protein sequence ID" value="PFX22439.1"/>
    <property type="molecule type" value="Genomic_DNA"/>
</dbReference>
<dbReference type="Gene3D" id="3.30.200.20">
    <property type="entry name" value="Phosphorylase Kinase, domain 1"/>
    <property type="match status" value="1"/>
</dbReference>
<dbReference type="InterPro" id="IPR036116">
    <property type="entry name" value="FN3_sf"/>
</dbReference>
<evidence type="ECO:0000259" key="5">
    <source>
        <dbReference type="PROSITE" id="PS50853"/>
    </source>
</evidence>
<dbReference type="InterPro" id="IPR003961">
    <property type="entry name" value="FN3_dom"/>
</dbReference>
<evidence type="ECO:0000256" key="3">
    <source>
        <dbReference type="SAM" id="Coils"/>
    </source>
</evidence>
<dbReference type="InterPro" id="IPR013783">
    <property type="entry name" value="Ig-like_fold"/>
</dbReference>
<dbReference type="Proteomes" id="UP000225706">
    <property type="component" value="Unassembled WGS sequence"/>
</dbReference>
<dbReference type="SUPFAM" id="SSF48726">
    <property type="entry name" value="Immunoglobulin"/>
    <property type="match status" value="3"/>
</dbReference>
<dbReference type="AlphaFoldDB" id="A0A2B4S072"/>
<proteinExistence type="predicted"/>
<feature type="coiled-coil region" evidence="3">
    <location>
        <begin position="547"/>
        <end position="574"/>
    </location>
</feature>
<evidence type="ECO:0000313" key="7">
    <source>
        <dbReference type="Proteomes" id="UP000225706"/>
    </source>
</evidence>
<dbReference type="PROSITE" id="PS50835">
    <property type="entry name" value="IG_LIKE"/>
    <property type="match status" value="2"/>
</dbReference>
<dbReference type="OrthoDB" id="5981765at2759"/>
<feature type="domain" description="Ig-like" evidence="4">
    <location>
        <begin position="194"/>
        <end position="278"/>
    </location>
</feature>
<dbReference type="CDD" id="cd00063">
    <property type="entry name" value="FN3"/>
    <property type="match status" value="2"/>
</dbReference>
<reference evidence="6" key="1">
    <citation type="journal article" date="2017" name="J. ISSAAS">
        <title>Comparative analysis of the genomes of Stylophora pistillata and Acropora digitifera provides evidence for extensive differences between species of corals.</title>
        <authorList>
            <person name="Voolstra C.R."/>
            <person name="Li Y."/>
            <person name="Liew Y.J."/>
            <person name="Baumgarten S."/>
            <person name="Zoccola D."/>
            <person name="Flot J.-F."/>
            <person name="Tambutte S."/>
            <person name="Allemand D."/>
            <person name="Aranda M."/>
        </authorList>
    </citation>
    <scope>NUCLEOTIDE SEQUENCE</scope>
    <source>
        <strain evidence="6">CSM Monaco</strain>
        <tissue evidence="6">Whole animal</tissue>
    </source>
</reference>
<dbReference type="InterPro" id="IPR003598">
    <property type="entry name" value="Ig_sub2"/>
</dbReference>
<dbReference type="InterPro" id="IPR036179">
    <property type="entry name" value="Ig-like_dom_sf"/>
</dbReference>
<gene>
    <name evidence="6" type="primary">Hmcn2</name>
    <name evidence="6" type="ORF">AWC38_SpisGene13039</name>
</gene>
<protein>
    <submittedName>
        <fullName evidence="6">Hemicentin-2</fullName>
    </submittedName>
</protein>
<keyword evidence="2" id="KW-1015">Disulfide bond</keyword>
<feature type="domain" description="Ig-like" evidence="4">
    <location>
        <begin position="109"/>
        <end position="178"/>
    </location>
</feature>
<dbReference type="InterPro" id="IPR007110">
    <property type="entry name" value="Ig-like_dom"/>
</dbReference>
<comment type="caution">
    <text evidence="6">The sequence shown here is derived from an EMBL/GenBank/DDBJ whole genome shotgun (WGS) entry which is preliminary data.</text>
</comment>
<dbReference type="GO" id="GO:0098609">
    <property type="term" value="P:cell-cell adhesion"/>
    <property type="evidence" value="ECO:0007669"/>
    <property type="project" value="TreeGrafter"/>
</dbReference>
<evidence type="ECO:0000313" key="6">
    <source>
        <dbReference type="EMBL" id="PFX22439.1"/>
    </source>
</evidence>